<gene>
    <name evidence="1" type="ORF">QE408_001321</name>
</gene>
<proteinExistence type="predicted"/>
<dbReference type="RefSeq" id="WP_306929534.1">
    <property type="nucleotide sequence ID" value="NZ_JAUTBL010000001.1"/>
</dbReference>
<dbReference type="Proteomes" id="UP001224781">
    <property type="component" value="Unassembled WGS sequence"/>
</dbReference>
<protein>
    <submittedName>
        <fullName evidence="1">Uncharacterized protein</fullName>
    </submittedName>
</protein>
<sequence length="105" mass="11671">MSMIFTKEMLDQVYANAIIRAAKSIASDGDLTGYLPEDIVKVISQSERHKEAVVDLIAAYQDWYHFHLTIYEAGKSGNLSAGENAKLLELIDRRDAAKSKLLAIT</sequence>
<keyword evidence="2" id="KW-1185">Reference proteome</keyword>
<name>A0ABU0UGZ7_9HYPH</name>
<dbReference type="EMBL" id="JAUTBL010000001">
    <property type="protein sequence ID" value="MDQ1184199.1"/>
    <property type="molecule type" value="Genomic_DNA"/>
</dbReference>
<comment type="caution">
    <text evidence="1">The sequence shown here is derived from an EMBL/GenBank/DDBJ whole genome shotgun (WGS) entry which is preliminary data.</text>
</comment>
<evidence type="ECO:0000313" key="1">
    <source>
        <dbReference type="EMBL" id="MDQ1184199.1"/>
    </source>
</evidence>
<reference evidence="1 2" key="1">
    <citation type="submission" date="2023-07" db="EMBL/GenBank/DDBJ databases">
        <title>Functional and genomic diversity of the sorghum phyllosphere microbiome.</title>
        <authorList>
            <person name="Shade A."/>
        </authorList>
    </citation>
    <scope>NUCLEOTIDE SEQUENCE [LARGE SCALE GENOMIC DNA]</scope>
    <source>
        <strain evidence="1 2">SORGH_AS_1126</strain>
    </source>
</reference>
<organism evidence="1 2">
    <name type="scientific">Agrobacterium larrymoorei</name>
    <dbReference type="NCBI Taxonomy" id="160699"/>
    <lineage>
        <taxon>Bacteria</taxon>
        <taxon>Pseudomonadati</taxon>
        <taxon>Pseudomonadota</taxon>
        <taxon>Alphaproteobacteria</taxon>
        <taxon>Hyphomicrobiales</taxon>
        <taxon>Rhizobiaceae</taxon>
        <taxon>Rhizobium/Agrobacterium group</taxon>
        <taxon>Agrobacterium</taxon>
    </lineage>
</organism>
<accession>A0ABU0UGZ7</accession>
<evidence type="ECO:0000313" key="2">
    <source>
        <dbReference type="Proteomes" id="UP001224781"/>
    </source>
</evidence>